<dbReference type="AlphaFoldDB" id="A0A4Z2E3G8"/>
<organism evidence="2 3">
    <name type="scientific">Liparis tanakae</name>
    <name type="common">Tanaka's snailfish</name>
    <dbReference type="NCBI Taxonomy" id="230148"/>
    <lineage>
        <taxon>Eukaryota</taxon>
        <taxon>Metazoa</taxon>
        <taxon>Chordata</taxon>
        <taxon>Craniata</taxon>
        <taxon>Vertebrata</taxon>
        <taxon>Euteleostomi</taxon>
        <taxon>Actinopterygii</taxon>
        <taxon>Neopterygii</taxon>
        <taxon>Teleostei</taxon>
        <taxon>Neoteleostei</taxon>
        <taxon>Acanthomorphata</taxon>
        <taxon>Eupercaria</taxon>
        <taxon>Perciformes</taxon>
        <taxon>Cottioidei</taxon>
        <taxon>Cottales</taxon>
        <taxon>Liparidae</taxon>
        <taxon>Liparis</taxon>
    </lineage>
</organism>
<comment type="caution">
    <text evidence="2">The sequence shown here is derived from an EMBL/GenBank/DDBJ whole genome shotgun (WGS) entry which is preliminary data.</text>
</comment>
<accession>A0A4Z2E3G8</accession>
<name>A0A4Z2E3G8_9TELE</name>
<keyword evidence="3" id="KW-1185">Reference proteome</keyword>
<sequence>MESASSSASDRLTLLKTSRSSSSSSRSNMCPEKSAGTVAPLISRSGRGSRAQLSASDETGRRN</sequence>
<proteinExistence type="predicted"/>
<feature type="compositionally biased region" description="Low complexity" evidence="1">
    <location>
        <begin position="18"/>
        <end position="27"/>
    </location>
</feature>
<evidence type="ECO:0000256" key="1">
    <source>
        <dbReference type="SAM" id="MobiDB-lite"/>
    </source>
</evidence>
<dbReference type="EMBL" id="SRLO01019173">
    <property type="protein sequence ID" value="TNN23261.1"/>
    <property type="molecule type" value="Genomic_DNA"/>
</dbReference>
<feature type="region of interest" description="Disordered" evidence="1">
    <location>
        <begin position="1"/>
        <end position="63"/>
    </location>
</feature>
<gene>
    <name evidence="2" type="ORF">EYF80_066621</name>
</gene>
<evidence type="ECO:0000313" key="3">
    <source>
        <dbReference type="Proteomes" id="UP000314294"/>
    </source>
</evidence>
<evidence type="ECO:0000313" key="2">
    <source>
        <dbReference type="EMBL" id="TNN23261.1"/>
    </source>
</evidence>
<dbReference type="Proteomes" id="UP000314294">
    <property type="component" value="Unassembled WGS sequence"/>
</dbReference>
<protein>
    <submittedName>
        <fullName evidence="2">Uncharacterized protein</fullName>
    </submittedName>
</protein>
<reference evidence="2 3" key="1">
    <citation type="submission" date="2019-03" db="EMBL/GenBank/DDBJ databases">
        <title>First draft genome of Liparis tanakae, snailfish: a comprehensive survey of snailfish specific genes.</title>
        <authorList>
            <person name="Kim W."/>
            <person name="Song I."/>
            <person name="Jeong J.-H."/>
            <person name="Kim D."/>
            <person name="Kim S."/>
            <person name="Ryu S."/>
            <person name="Song J.Y."/>
            <person name="Lee S.K."/>
        </authorList>
    </citation>
    <scope>NUCLEOTIDE SEQUENCE [LARGE SCALE GENOMIC DNA]</scope>
    <source>
        <tissue evidence="2">Muscle</tissue>
    </source>
</reference>
<feature type="compositionally biased region" description="Polar residues" evidence="1">
    <location>
        <begin position="1"/>
        <end position="10"/>
    </location>
</feature>